<accession>A0A1I5CT57</accession>
<keyword evidence="6" id="KW-1185">Reference proteome</keyword>
<keyword evidence="1" id="KW-0805">Transcription regulation</keyword>
<dbReference type="InterPro" id="IPR036390">
    <property type="entry name" value="WH_DNA-bd_sf"/>
</dbReference>
<dbReference type="Gene3D" id="3.40.50.1360">
    <property type="match status" value="1"/>
</dbReference>
<dbReference type="RefSeq" id="WP_074912315.1">
    <property type="nucleotide sequence ID" value="NZ_FOVK01000007.1"/>
</dbReference>
<protein>
    <submittedName>
        <fullName evidence="5">Transcriptional regulator, DeoR family</fullName>
    </submittedName>
</protein>
<dbReference type="GO" id="GO:0003677">
    <property type="term" value="F:DNA binding"/>
    <property type="evidence" value="ECO:0007669"/>
    <property type="project" value="UniProtKB-KW"/>
</dbReference>
<evidence type="ECO:0000259" key="4">
    <source>
        <dbReference type="PROSITE" id="PS51000"/>
    </source>
</evidence>
<dbReference type="InterPro" id="IPR037171">
    <property type="entry name" value="NagB/RpiA_transferase-like"/>
</dbReference>
<evidence type="ECO:0000256" key="3">
    <source>
        <dbReference type="ARBA" id="ARBA00023163"/>
    </source>
</evidence>
<dbReference type="SUPFAM" id="SSF100950">
    <property type="entry name" value="NagB/RpiA/CoA transferase-like"/>
    <property type="match status" value="1"/>
</dbReference>
<dbReference type="PRINTS" id="PR00037">
    <property type="entry name" value="HTHLACR"/>
</dbReference>
<dbReference type="Proteomes" id="UP000181899">
    <property type="component" value="Unassembled WGS sequence"/>
</dbReference>
<dbReference type="InterPro" id="IPR001034">
    <property type="entry name" value="DeoR_HTH"/>
</dbReference>
<reference evidence="5 6" key="1">
    <citation type="submission" date="2016-10" db="EMBL/GenBank/DDBJ databases">
        <authorList>
            <person name="de Groot N.N."/>
        </authorList>
    </citation>
    <scope>NUCLEOTIDE SEQUENCE [LARGE SCALE GENOMIC DNA]</scope>
    <source>
        <strain evidence="5 6">ML2</strain>
    </source>
</reference>
<dbReference type="OrthoDB" id="9797223at2"/>
<dbReference type="SMART" id="SM01134">
    <property type="entry name" value="DeoRC"/>
    <property type="match status" value="1"/>
</dbReference>
<sequence>MFAEERQNKIVQMVENGRSVKVLELAERFEVSESTIRRDLQELEEKNLLKRTHGGAVGVQRKSYEQSFQEKKEAHFTEKERIGELAASLLEDGDSVILDTGTTTLEIAKRIHHKKLTVITNGLDIAEELSGIEGIELILTGGVLRGNTRAMVGTLAENMLRGFKADMAFIGANGITLEEGITTPNFVEAMTKKSMVSSATRVYAVLDASKFQQVSLAVIAPLKEITAVITAGDLEEELAALYESQGIEIRR</sequence>
<evidence type="ECO:0000256" key="2">
    <source>
        <dbReference type="ARBA" id="ARBA00023125"/>
    </source>
</evidence>
<evidence type="ECO:0000256" key="1">
    <source>
        <dbReference type="ARBA" id="ARBA00023015"/>
    </source>
</evidence>
<organism evidence="5 6">
    <name type="scientific">Proteiniclasticum ruminis</name>
    <dbReference type="NCBI Taxonomy" id="398199"/>
    <lineage>
        <taxon>Bacteria</taxon>
        <taxon>Bacillati</taxon>
        <taxon>Bacillota</taxon>
        <taxon>Clostridia</taxon>
        <taxon>Eubacteriales</taxon>
        <taxon>Clostridiaceae</taxon>
        <taxon>Proteiniclasticum</taxon>
    </lineage>
</organism>
<dbReference type="InterPro" id="IPR018356">
    <property type="entry name" value="Tscrpt_reg_HTH_DeoR_CS"/>
</dbReference>
<dbReference type="SMART" id="SM00420">
    <property type="entry name" value="HTH_DEOR"/>
    <property type="match status" value="1"/>
</dbReference>
<feature type="domain" description="HTH deoR-type" evidence="4">
    <location>
        <begin position="3"/>
        <end position="58"/>
    </location>
</feature>
<dbReference type="PANTHER" id="PTHR30363">
    <property type="entry name" value="HTH-TYPE TRANSCRIPTIONAL REGULATOR SRLR-RELATED"/>
    <property type="match status" value="1"/>
</dbReference>
<dbReference type="PROSITE" id="PS00894">
    <property type="entry name" value="HTH_DEOR_1"/>
    <property type="match status" value="1"/>
</dbReference>
<dbReference type="AlphaFoldDB" id="A0A1I5CT57"/>
<dbReference type="InterPro" id="IPR050313">
    <property type="entry name" value="Carb_Metab_HTH_regulators"/>
</dbReference>
<name>A0A1I5CT57_9CLOT</name>
<dbReference type="Pfam" id="PF08220">
    <property type="entry name" value="HTH_DeoR"/>
    <property type="match status" value="1"/>
</dbReference>
<dbReference type="InterPro" id="IPR014036">
    <property type="entry name" value="DeoR-like_C"/>
</dbReference>
<dbReference type="GO" id="GO:0003700">
    <property type="term" value="F:DNA-binding transcription factor activity"/>
    <property type="evidence" value="ECO:0007669"/>
    <property type="project" value="InterPro"/>
</dbReference>
<evidence type="ECO:0000313" key="5">
    <source>
        <dbReference type="EMBL" id="SFN90160.1"/>
    </source>
</evidence>
<keyword evidence="3" id="KW-0804">Transcription</keyword>
<dbReference type="PROSITE" id="PS51000">
    <property type="entry name" value="HTH_DEOR_2"/>
    <property type="match status" value="1"/>
</dbReference>
<dbReference type="EMBL" id="FOVK01000007">
    <property type="protein sequence ID" value="SFN90160.1"/>
    <property type="molecule type" value="Genomic_DNA"/>
</dbReference>
<evidence type="ECO:0000313" key="6">
    <source>
        <dbReference type="Proteomes" id="UP000181899"/>
    </source>
</evidence>
<dbReference type="Pfam" id="PF00455">
    <property type="entry name" value="DeoRC"/>
    <property type="match status" value="1"/>
</dbReference>
<gene>
    <name evidence="5" type="ORF">SAMN04488695_10739</name>
</gene>
<dbReference type="Gene3D" id="1.10.10.10">
    <property type="entry name" value="Winged helix-like DNA-binding domain superfamily/Winged helix DNA-binding domain"/>
    <property type="match status" value="1"/>
</dbReference>
<dbReference type="PANTHER" id="PTHR30363:SF44">
    <property type="entry name" value="AGA OPERON TRANSCRIPTIONAL REPRESSOR-RELATED"/>
    <property type="match status" value="1"/>
</dbReference>
<proteinExistence type="predicted"/>
<dbReference type="InterPro" id="IPR036388">
    <property type="entry name" value="WH-like_DNA-bd_sf"/>
</dbReference>
<dbReference type="SUPFAM" id="SSF46785">
    <property type="entry name" value="Winged helix' DNA-binding domain"/>
    <property type="match status" value="1"/>
</dbReference>
<keyword evidence="2" id="KW-0238">DNA-binding</keyword>